<name>A0A5B3GBA6_9BACT</name>
<accession>A0A5B3GBA6</accession>
<dbReference type="RefSeq" id="WP_149887122.1">
    <property type="nucleotide sequence ID" value="NZ_VVXK01000005.1"/>
</dbReference>
<organism evidence="2 3">
    <name type="scientific">Alistipes shahii</name>
    <dbReference type="NCBI Taxonomy" id="328814"/>
    <lineage>
        <taxon>Bacteria</taxon>
        <taxon>Pseudomonadati</taxon>
        <taxon>Bacteroidota</taxon>
        <taxon>Bacteroidia</taxon>
        <taxon>Bacteroidales</taxon>
        <taxon>Rikenellaceae</taxon>
        <taxon>Alistipes</taxon>
    </lineage>
</organism>
<dbReference type="PROSITE" id="PS51257">
    <property type="entry name" value="PROKAR_LIPOPROTEIN"/>
    <property type="match status" value="1"/>
</dbReference>
<proteinExistence type="predicted"/>
<evidence type="ECO:0000256" key="1">
    <source>
        <dbReference type="SAM" id="SignalP"/>
    </source>
</evidence>
<gene>
    <name evidence="2" type="ORF">F2Y13_04960</name>
</gene>
<dbReference type="AlphaFoldDB" id="A0A5B3GBA6"/>
<sequence>MKVVNFWKTLFCAALAVTAFSACSDDDEEGGYSGMPEITVNGGESVTVAGKLEGGKLEQTVEVVSKGDWTLTFKNPGDSQWVTPSAMSGKTGTTQLTFTLGQASGERSAILVLTASSTVEGFPLTDEATITVVQSDSDVPTGNALYSENCGTKVEKVDGYWPYVDKFEGWTRGGSLDQKAVTYTGNSASVANSGKVFDPAEDETTVVTGPPYVSMNKSTSVFNINDINIASNTNFTFTFTAAQQINYSNGVVLGDMTDETIRFSVSTDGSSYAPVALKVKKVASGYWYLCTAEFKLPAGVSTDKIWVRFDGYAGLENHGLRIDDFKLYEGGNGSELVVPSVDYTKGTVAEAIAAGAGKNYEVAATVVAMHTQGILIGDASGVMLAFLGEAPAVAVNDAVTVKGTTELRNGVIQFGKEGLSVAKTGTGSYNTPAPEVMDGTAVTAYIATALENKAVYKYVKYNGEFTVSGNYYNVVIAGTTTKGSVAYGKSEWASFNGKPVTVEGWLLGGTANYLQTMATSVTVDSSTPIVKISAPQQFAATSPVAQTLNYTVTNTTASAVTFAIEGTNADKFSLGAKTDNTIVVSAKGDNTDKTAYTANLVAKVAGATVATVALKQAAPTSGSGYAKIEKVADLKEGTGYLAGLVNGKYQTWTGVLTKKQCETVPYSYTEATGAFVADDAAGAEISLVAVSGVSNAYYIKYGEKYLTVGAAGKNQLVLADSAGDNYWTFTDDTDGVKATAKAFASIMMTSTEAASKYIRSYVTTNTSGVAGVVFFLAK</sequence>
<reference evidence="2 3" key="1">
    <citation type="journal article" date="2019" name="Nat. Med.">
        <title>A library of human gut bacterial isolates paired with longitudinal multiomics data enables mechanistic microbiome research.</title>
        <authorList>
            <person name="Poyet M."/>
            <person name="Groussin M."/>
            <person name="Gibbons S.M."/>
            <person name="Avila-Pacheco J."/>
            <person name="Jiang X."/>
            <person name="Kearney S.M."/>
            <person name="Perrotta A.R."/>
            <person name="Berdy B."/>
            <person name="Zhao S."/>
            <person name="Lieberman T.D."/>
            <person name="Swanson P.K."/>
            <person name="Smith M."/>
            <person name="Roesemann S."/>
            <person name="Alexander J.E."/>
            <person name="Rich S.A."/>
            <person name="Livny J."/>
            <person name="Vlamakis H."/>
            <person name="Clish C."/>
            <person name="Bullock K."/>
            <person name="Deik A."/>
            <person name="Scott J."/>
            <person name="Pierce K.A."/>
            <person name="Xavier R.J."/>
            <person name="Alm E.J."/>
        </authorList>
    </citation>
    <scope>NUCLEOTIDE SEQUENCE [LARGE SCALE GENOMIC DNA]</scope>
    <source>
        <strain evidence="2 3">BIOML-A2</strain>
    </source>
</reference>
<comment type="caution">
    <text evidence="2">The sequence shown here is derived from an EMBL/GenBank/DDBJ whole genome shotgun (WGS) entry which is preliminary data.</text>
</comment>
<dbReference type="Proteomes" id="UP000323567">
    <property type="component" value="Unassembled WGS sequence"/>
</dbReference>
<feature type="signal peptide" evidence="1">
    <location>
        <begin position="1"/>
        <end position="24"/>
    </location>
</feature>
<protein>
    <submittedName>
        <fullName evidence="2">BACON domain-containing protein</fullName>
    </submittedName>
</protein>
<keyword evidence="1" id="KW-0732">Signal</keyword>
<feature type="chain" id="PRO_5022943304" evidence="1">
    <location>
        <begin position="25"/>
        <end position="778"/>
    </location>
</feature>
<evidence type="ECO:0000313" key="3">
    <source>
        <dbReference type="Proteomes" id="UP000323567"/>
    </source>
</evidence>
<evidence type="ECO:0000313" key="2">
    <source>
        <dbReference type="EMBL" id="KAA2370908.1"/>
    </source>
</evidence>
<dbReference type="EMBL" id="VVXK01000005">
    <property type="protein sequence ID" value="KAA2370908.1"/>
    <property type="molecule type" value="Genomic_DNA"/>
</dbReference>